<comment type="subcellular location">
    <subcellularLocation>
        <location evidence="1">Membrane</location>
        <topology evidence="1">Multi-pass membrane protein</topology>
    </subcellularLocation>
</comment>
<feature type="transmembrane region" description="Helical" evidence="4">
    <location>
        <begin position="441"/>
        <end position="462"/>
    </location>
</feature>
<dbReference type="OrthoDB" id="2213137at2759"/>
<sequence length="476" mass="50135">MADTLEMEETSSAAVQPDELGLPSESYAPDGRNSAPRTPRLGVHARVLIGSAASQLPIWGFSMSYGIFQDYYSNNWTLSGSRSATGVIGTTSNGVTYIAMPFFFALFSKRWTRYRLPAAACGTVLSAASFALSSFSQDVWHLVLTQGVLAAIGSALVYSPTTLSLGEWSNSPNSSCNRAVAFGLCLSAKNIVGTTSPFLCRALLDCLGFRNTMRVWAGITLATGLLAVALIPPPPSALSTMRRSTKIPWTFLSHPTFYIYSTATLLQSGYGIPQTYLSEYGRDIVGVSSTYATLLITLINFPGILASFFFGYLCDNRRLQLSMSTVTALSALTSSLAAFVFWGLAGTNGGGNGSGSLALLVLFAITFGFSASGYSATWAGTMNDMEREAANSNEAIDTGFVYGLMNGARGLGYVGGGLVGVPLLEAGTSGTTIGNLGYSTTYGPLILFTGSTLACGGLSLLWRGIRSCRNCVASPS</sequence>
<evidence type="ECO:0000256" key="4">
    <source>
        <dbReference type="SAM" id="Phobius"/>
    </source>
</evidence>
<evidence type="ECO:0000256" key="2">
    <source>
        <dbReference type="ARBA" id="ARBA00006727"/>
    </source>
</evidence>
<feature type="transmembrane region" description="Helical" evidence="4">
    <location>
        <begin position="88"/>
        <end position="107"/>
    </location>
</feature>
<dbReference type="InterPro" id="IPR050327">
    <property type="entry name" value="Proton-linked_MCT"/>
</dbReference>
<organism evidence="5 6">
    <name type="scientific">Saitozyma podzolica</name>
    <dbReference type="NCBI Taxonomy" id="1890683"/>
    <lineage>
        <taxon>Eukaryota</taxon>
        <taxon>Fungi</taxon>
        <taxon>Dikarya</taxon>
        <taxon>Basidiomycota</taxon>
        <taxon>Agaricomycotina</taxon>
        <taxon>Tremellomycetes</taxon>
        <taxon>Tremellales</taxon>
        <taxon>Trimorphomycetaceae</taxon>
        <taxon>Saitozyma</taxon>
    </lineage>
</organism>
<protein>
    <recommendedName>
        <fullName evidence="7">Major facilitator superfamily (MFS) profile domain-containing protein</fullName>
    </recommendedName>
</protein>
<keyword evidence="4" id="KW-1133">Transmembrane helix</keyword>
<dbReference type="PANTHER" id="PTHR11360:SF156">
    <property type="entry name" value="MONOCARBOXYLATE TRANSPORTER, PUTATIVE (AFU_ORTHOLOGUE AFUA_4G14260)-RELATED"/>
    <property type="match status" value="1"/>
</dbReference>
<keyword evidence="4" id="KW-0472">Membrane</keyword>
<dbReference type="GO" id="GO:0022857">
    <property type="term" value="F:transmembrane transporter activity"/>
    <property type="evidence" value="ECO:0007669"/>
    <property type="project" value="InterPro"/>
</dbReference>
<dbReference type="Pfam" id="PF07690">
    <property type="entry name" value="MFS_1"/>
    <property type="match status" value="1"/>
</dbReference>
<dbReference type="Proteomes" id="UP000279259">
    <property type="component" value="Unassembled WGS sequence"/>
</dbReference>
<evidence type="ECO:0000313" key="6">
    <source>
        <dbReference type="Proteomes" id="UP000279259"/>
    </source>
</evidence>
<dbReference type="SUPFAM" id="SSF103473">
    <property type="entry name" value="MFS general substrate transporter"/>
    <property type="match status" value="1"/>
</dbReference>
<dbReference type="InterPro" id="IPR036259">
    <property type="entry name" value="MFS_trans_sf"/>
</dbReference>
<evidence type="ECO:0008006" key="7">
    <source>
        <dbReference type="Google" id="ProtNLM"/>
    </source>
</evidence>
<feature type="transmembrane region" description="Helical" evidence="4">
    <location>
        <begin position="47"/>
        <end position="68"/>
    </location>
</feature>
<dbReference type="InterPro" id="IPR011701">
    <property type="entry name" value="MFS"/>
</dbReference>
<evidence type="ECO:0000256" key="1">
    <source>
        <dbReference type="ARBA" id="ARBA00004141"/>
    </source>
</evidence>
<feature type="transmembrane region" description="Helical" evidence="4">
    <location>
        <begin position="216"/>
        <end position="235"/>
    </location>
</feature>
<gene>
    <name evidence="5" type="ORF">EHS25_008914</name>
</gene>
<comment type="caution">
    <text evidence="5">The sequence shown here is derived from an EMBL/GenBank/DDBJ whole genome shotgun (WGS) entry which is preliminary data.</text>
</comment>
<dbReference type="PANTHER" id="PTHR11360">
    <property type="entry name" value="MONOCARBOXYLATE TRANSPORTER"/>
    <property type="match status" value="1"/>
</dbReference>
<name>A0A427YMY6_9TREE</name>
<dbReference type="Gene3D" id="1.20.1250.20">
    <property type="entry name" value="MFS general substrate transporter like domains"/>
    <property type="match status" value="2"/>
</dbReference>
<keyword evidence="4" id="KW-0812">Transmembrane</keyword>
<evidence type="ECO:0000256" key="3">
    <source>
        <dbReference type="SAM" id="MobiDB-lite"/>
    </source>
</evidence>
<feature type="region of interest" description="Disordered" evidence="3">
    <location>
        <begin position="1"/>
        <end position="36"/>
    </location>
</feature>
<dbReference type="EMBL" id="RSCD01000006">
    <property type="protein sequence ID" value="RSH92498.1"/>
    <property type="molecule type" value="Genomic_DNA"/>
</dbReference>
<feature type="transmembrane region" description="Helical" evidence="4">
    <location>
        <begin position="290"/>
        <end position="314"/>
    </location>
</feature>
<feature type="transmembrane region" description="Helical" evidence="4">
    <location>
        <begin position="357"/>
        <end position="379"/>
    </location>
</feature>
<accession>A0A427YMY6</accession>
<evidence type="ECO:0000313" key="5">
    <source>
        <dbReference type="EMBL" id="RSH92498.1"/>
    </source>
</evidence>
<reference evidence="5 6" key="1">
    <citation type="submission" date="2018-11" db="EMBL/GenBank/DDBJ databases">
        <title>Genome sequence of Saitozyma podzolica DSM 27192.</title>
        <authorList>
            <person name="Aliyu H."/>
            <person name="Gorte O."/>
            <person name="Ochsenreither K."/>
        </authorList>
    </citation>
    <scope>NUCLEOTIDE SEQUENCE [LARGE SCALE GENOMIC DNA]</scope>
    <source>
        <strain evidence="5 6">DSM 27192</strain>
    </source>
</reference>
<feature type="transmembrane region" description="Helical" evidence="4">
    <location>
        <begin position="326"/>
        <end position="345"/>
    </location>
</feature>
<comment type="similarity">
    <text evidence="2">Belongs to the major facilitator superfamily. Monocarboxylate porter (TC 2.A.1.13) family.</text>
</comment>
<proteinExistence type="inferred from homology"/>
<dbReference type="AlphaFoldDB" id="A0A427YMY6"/>
<dbReference type="GO" id="GO:0016020">
    <property type="term" value="C:membrane"/>
    <property type="evidence" value="ECO:0007669"/>
    <property type="project" value="UniProtKB-SubCell"/>
</dbReference>
<feature type="transmembrane region" description="Helical" evidence="4">
    <location>
        <begin position="400"/>
        <end position="421"/>
    </location>
</feature>
<keyword evidence="6" id="KW-1185">Reference proteome</keyword>